<evidence type="ECO:0000313" key="6">
    <source>
        <dbReference type="Proteomes" id="UP000323521"/>
    </source>
</evidence>
<dbReference type="InterPro" id="IPR011659">
    <property type="entry name" value="WD40"/>
</dbReference>
<dbReference type="Gene3D" id="2.120.10.30">
    <property type="entry name" value="TolB, C-terminal domain"/>
    <property type="match status" value="1"/>
</dbReference>
<protein>
    <recommendedName>
        <fullName evidence="2">Anti-sigma-W factor RsiW</fullName>
    </recommendedName>
</protein>
<evidence type="ECO:0000259" key="4">
    <source>
        <dbReference type="Pfam" id="PF13490"/>
    </source>
</evidence>
<dbReference type="InterPro" id="IPR041916">
    <property type="entry name" value="Anti_sigma_zinc_sf"/>
</dbReference>
<dbReference type="InterPro" id="IPR011042">
    <property type="entry name" value="6-blade_b-propeller_TolB-like"/>
</dbReference>
<evidence type="ECO:0000256" key="1">
    <source>
        <dbReference type="ARBA" id="ARBA00024353"/>
    </source>
</evidence>
<dbReference type="Pfam" id="PF07676">
    <property type="entry name" value="PD40"/>
    <property type="match status" value="1"/>
</dbReference>
<reference evidence="5 6" key="1">
    <citation type="submission" date="2016-10" db="EMBL/GenBank/DDBJ databases">
        <title>Complete Genome Sequence of Peptococcaceae strain DCMF.</title>
        <authorList>
            <person name="Edwards R.J."/>
            <person name="Holland S.I."/>
            <person name="Deshpande N.P."/>
            <person name="Wong Y.K."/>
            <person name="Ertan H."/>
            <person name="Manefield M."/>
            <person name="Russell T.L."/>
            <person name="Lee M.J."/>
        </authorList>
    </citation>
    <scope>NUCLEOTIDE SEQUENCE [LARGE SCALE GENOMIC DNA]</scope>
    <source>
        <strain evidence="5 6">DCMF</strain>
    </source>
</reference>
<dbReference type="EMBL" id="CP017634">
    <property type="protein sequence ID" value="ATW26006.1"/>
    <property type="molecule type" value="Genomic_DNA"/>
</dbReference>
<feature type="domain" description="Putative zinc-finger" evidence="4">
    <location>
        <begin position="4"/>
        <end position="29"/>
    </location>
</feature>
<evidence type="ECO:0000256" key="3">
    <source>
        <dbReference type="SAM" id="MobiDB-lite"/>
    </source>
</evidence>
<comment type="similarity">
    <text evidence="1">Belongs to the zinc-associated anti-sigma factor (ZAS) superfamily. Anti-sigma-W factor family.</text>
</comment>
<evidence type="ECO:0000256" key="2">
    <source>
        <dbReference type="ARBA" id="ARBA00024438"/>
    </source>
</evidence>
<dbReference type="RefSeq" id="WP_148135273.1">
    <property type="nucleotide sequence ID" value="NZ_CP017634.1"/>
</dbReference>
<dbReference type="AlphaFoldDB" id="A0A3G1KU88"/>
<proteinExistence type="inferred from homology"/>
<gene>
    <name evidence="5" type="ORF">DCMF_15580</name>
</gene>
<feature type="region of interest" description="Disordered" evidence="3">
    <location>
        <begin position="132"/>
        <end position="235"/>
    </location>
</feature>
<feature type="compositionally biased region" description="Basic and acidic residues" evidence="3">
    <location>
        <begin position="178"/>
        <end position="195"/>
    </location>
</feature>
<evidence type="ECO:0000313" key="5">
    <source>
        <dbReference type="EMBL" id="ATW26006.1"/>
    </source>
</evidence>
<dbReference type="Pfam" id="PF13490">
    <property type="entry name" value="zf-HC2"/>
    <property type="match status" value="1"/>
</dbReference>
<dbReference type="Proteomes" id="UP000323521">
    <property type="component" value="Chromosome"/>
</dbReference>
<dbReference type="Gene3D" id="1.10.10.1320">
    <property type="entry name" value="Anti-sigma factor, zinc-finger domain"/>
    <property type="match status" value="1"/>
</dbReference>
<dbReference type="OrthoDB" id="108903at2"/>
<organism evidence="5 6">
    <name type="scientific">Formimonas warabiya</name>
    <dbReference type="NCBI Taxonomy" id="1761012"/>
    <lineage>
        <taxon>Bacteria</taxon>
        <taxon>Bacillati</taxon>
        <taxon>Bacillota</taxon>
        <taxon>Clostridia</taxon>
        <taxon>Eubacteriales</taxon>
        <taxon>Peptococcaceae</taxon>
        <taxon>Candidatus Formimonas</taxon>
    </lineage>
</organism>
<dbReference type="KEGG" id="fwa:DCMF_15580"/>
<accession>A0A3G1KU88</accession>
<sequence>MFFPYVDHELSLQEEKALDDHLSLCTDCRTEFGLVQDTDDLLKKALGHVIPPVDLTDRIMAQIPFPCEKKVASAAHPEEVLGLAARMKKYFRGLGEGWKRLAGGWQFRTAAVTLGLCALVLAGSWGNIFGTPLVKKQPPDDQIAYVNPDPAKTSQVPDSEADVTEPTAPADSEPNTDTEPKDTNPKGTEPKDVDHNPASGDEEQKPDSEASSQEKPAETVSPPETDVIELPLSATGQTQKKTIEVVPLFEDKEDNASYPVLSGDGKFVHYLVSDNGDKEEWKLELKEGAKPQIAQGDLVFQDGKYEAPKVKIPEWLTDTEPVKDARSKEVAWAPGQRQVAINLNSPNPDSTGLWIGQADGSVLMQVAPEGGGRAVAWSPDGRKIAFTDPDVNLYVFYVEENMLVPVTNSSENEKFTSLAHFVWTPDSKGIIFDGKKNADSPKGIYRVTLP</sequence>
<dbReference type="SUPFAM" id="SSF82171">
    <property type="entry name" value="DPP6 N-terminal domain-like"/>
    <property type="match status" value="1"/>
</dbReference>
<dbReference type="InterPro" id="IPR027383">
    <property type="entry name" value="Znf_put"/>
</dbReference>
<name>A0A3G1KU88_FORW1</name>
<keyword evidence="6" id="KW-1185">Reference proteome</keyword>